<proteinExistence type="predicted"/>
<dbReference type="Proteomes" id="UP000327143">
    <property type="component" value="Chromosome"/>
</dbReference>
<feature type="transmembrane region" description="Helical" evidence="2">
    <location>
        <begin position="62"/>
        <end position="80"/>
    </location>
</feature>
<organism evidence="3 4">
    <name type="scientific">Streptomyces viridosporus T7A</name>
    <dbReference type="NCBI Taxonomy" id="665577"/>
    <lineage>
        <taxon>Bacteria</taxon>
        <taxon>Bacillati</taxon>
        <taxon>Actinomycetota</taxon>
        <taxon>Actinomycetes</taxon>
        <taxon>Kitasatosporales</taxon>
        <taxon>Streptomycetaceae</taxon>
        <taxon>Streptomyces</taxon>
    </lineage>
</organism>
<reference evidence="3 4" key="1">
    <citation type="submission" date="2017-09" db="EMBL/GenBank/DDBJ databases">
        <authorList>
            <person name="Lee N."/>
            <person name="Cho B.-K."/>
        </authorList>
    </citation>
    <scope>NUCLEOTIDE SEQUENCE [LARGE SCALE GENOMIC DNA]</scope>
    <source>
        <strain evidence="3 4">ATCC 39115</strain>
    </source>
</reference>
<keyword evidence="2" id="KW-0812">Transmembrane</keyword>
<evidence type="ECO:0000313" key="4">
    <source>
        <dbReference type="Proteomes" id="UP000327143"/>
    </source>
</evidence>
<gene>
    <name evidence="3" type="ORF">CP969_22220</name>
</gene>
<name>A0ABX6AGW4_STRVD</name>
<protein>
    <submittedName>
        <fullName evidence="3">Uncharacterized protein</fullName>
    </submittedName>
</protein>
<dbReference type="EMBL" id="CP023700">
    <property type="protein sequence ID" value="QEU87085.1"/>
    <property type="molecule type" value="Genomic_DNA"/>
</dbReference>
<sequence length="105" mass="11732">MSEPGRALPSCRSRARHRTGPHRLTRAVRHAGRLLCGSLAAGMATAATDLLLEPSARWWPVLWPLPWWLTCASLLAWAVLRAREKAARRPPDEEEDLRGTWDTAA</sequence>
<feature type="region of interest" description="Disordered" evidence="1">
    <location>
        <begin position="1"/>
        <end position="22"/>
    </location>
</feature>
<feature type="compositionally biased region" description="Basic residues" evidence="1">
    <location>
        <begin position="13"/>
        <end position="22"/>
    </location>
</feature>
<evidence type="ECO:0000256" key="2">
    <source>
        <dbReference type="SAM" id="Phobius"/>
    </source>
</evidence>
<feature type="region of interest" description="Disordered" evidence="1">
    <location>
        <begin position="85"/>
        <end position="105"/>
    </location>
</feature>
<keyword evidence="2" id="KW-1133">Transmembrane helix</keyword>
<dbReference type="RefSeq" id="WP_016825147.1">
    <property type="nucleotide sequence ID" value="NZ_CP023700.1"/>
</dbReference>
<evidence type="ECO:0000256" key="1">
    <source>
        <dbReference type="SAM" id="MobiDB-lite"/>
    </source>
</evidence>
<accession>A0ABX6AGW4</accession>
<keyword evidence="2" id="KW-0472">Membrane</keyword>
<keyword evidence="4" id="KW-1185">Reference proteome</keyword>
<evidence type="ECO:0000313" key="3">
    <source>
        <dbReference type="EMBL" id="QEU87085.1"/>
    </source>
</evidence>